<evidence type="ECO:0000313" key="6">
    <source>
        <dbReference type="EMBL" id="ABQ13587.1"/>
    </source>
</evidence>
<dbReference type="FunFam" id="3.40.630.40:FF:000005">
    <property type="entry name" value="N-acetylmuramoyl-L-alanine amidase (AmiA)"/>
    <property type="match status" value="1"/>
</dbReference>
<dbReference type="SUPFAM" id="SSF53187">
    <property type="entry name" value="Zn-dependent exopeptidases"/>
    <property type="match status" value="1"/>
</dbReference>
<dbReference type="EMBL" id="CP000513">
    <property type="protein sequence ID" value="ABQ13587.1"/>
    <property type="molecule type" value="Genomic_DNA"/>
</dbReference>
<evidence type="ECO:0000259" key="5">
    <source>
        <dbReference type="SMART" id="SM00646"/>
    </source>
</evidence>
<keyword evidence="7" id="KW-1185">Reference proteome</keyword>
<dbReference type="HOGENOM" id="CLU_014322_2_3_6"/>
<protein>
    <recommendedName>
        <fullName evidence="2">N-acetylmuramoyl-L-alanine amidase</fullName>
        <ecNumber evidence="2">3.5.1.28</ecNumber>
    </recommendedName>
</protein>
<dbReference type="Pfam" id="PF11741">
    <property type="entry name" value="AMIN"/>
    <property type="match status" value="1"/>
</dbReference>
<evidence type="ECO:0000256" key="4">
    <source>
        <dbReference type="SAM" id="Phobius"/>
    </source>
</evidence>
<reference evidence="6 7" key="1">
    <citation type="journal article" date="2007" name="Nat. Biotechnol.">
        <title>Genome sequence and identification of candidate vaccine antigens from the animal pathogen Dichelobacter nodosus.</title>
        <authorList>
            <person name="Myers G.S."/>
            <person name="Parker D."/>
            <person name="Al-Hasani K."/>
            <person name="Kennan R.M."/>
            <person name="Seemann T."/>
            <person name="Ren Q."/>
            <person name="Badger J.H."/>
            <person name="Selengut J.D."/>
            <person name="Deboy R.T."/>
            <person name="Tettelin H."/>
            <person name="Boyce J.D."/>
            <person name="McCarl V.P."/>
            <person name="Han X."/>
            <person name="Nelson W.C."/>
            <person name="Madupu R."/>
            <person name="Mohamoud Y."/>
            <person name="Holley T."/>
            <person name="Fedorova N."/>
            <person name="Khouri H."/>
            <person name="Bottomley S.P."/>
            <person name="Whittington R.J."/>
            <person name="Adler B."/>
            <person name="Songer J.G."/>
            <person name="Rood J.I."/>
            <person name="Paulsen I.T."/>
        </authorList>
    </citation>
    <scope>NUCLEOTIDE SEQUENCE [LARGE SCALE GENOMIC DNA]</scope>
    <source>
        <strain evidence="6 7">VCS1703A</strain>
    </source>
</reference>
<keyword evidence="4" id="KW-1133">Transmembrane helix</keyword>
<sequence>MQRGGISVICFCGINESVGMNMWSKIWVFVLLFISGMISAAEITDIRFNRMNYKVQLVLDLDQPTAFQQFSLSNPPRIVLDFPKSFRRSKAGLQINQGAVISVRSGYRHNDMLRVVIDLNNVAKANIYPLRPESGRGHRLVVDVYDDAANPALTLSSLTPQEQSPFVVFEGTSLEDKFPVDFNNAPPRRPPNPNLPVQPTYPVPVKKFPKKPLFSVQPQSNVTVEREITAHGTVAKKTTIHKGTIPHRRDILICIDPGHGGKDPGAVNRALGAREKDVVLAIARRLRHILNSKTGYRVMMTRDRDIFISLPERTQLCRRAGGDLFVSIHADAVESNEPSGSSVYILSTHGASSQLAKYLANRENAVDLKWGVDVSKYDNDVQQALLNIQQEATLESSYILAQETLDALKRVGNVHKVNVERANFVVLRSPEIPSMLIETAFISNNSEARLLMSPAYQEKVAQGIADGIENYFRQHLPQHMLLEQ</sequence>
<dbReference type="STRING" id="246195.DNO_0311"/>
<dbReference type="InterPro" id="IPR021731">
    <property type="entry name" value="AMIN_dom"/>
</dbReference>
<dbReference type="Pfam" id="PF01520">
    <property type="entry name" value="Amidase_3"/>
    <property type="match status" value="1"/>
</dbReference>
<dbReference type="SMART" id="SM00646">
    <property type="entry name" value="Ami_3"/>
    <property type="match status" value="1"/>
</dbReference>
<dbReference type="AlphaFoldDB" id="A5EW76"/>
<organism evidence="6 7">
    <name type="scientific">Dichelobacter nodosus (strain VCS1703A)</name>
    <dbReference type="NCBI Taxonomy" id="246195"/>
    <lineage>
        <taxon>Bacteria</taxon>
        <taxon>Pseudomonadati</taxon>
        <taxon>Pseudomonadota</taxon>
        <taxon>Gammaproteobacteria</taxon>
        <taxon>Cardiobacteriales</taxon>
        <taxon>Cardiobacteriaceae</taxon>
        <taxon>Dichelobacter</taxon>
    </lineage>
</organism>
<dbReference type="Gene3D" id="3.40.630.40">
    <property type="entry name" value="Zn-dependent exopeptidases"/>
    <property type="match status" value="1"/>
</dbReference>
<dbReference type="PANTHER" id="PTHR30404:SF0">
    <property type="entry name" value="N-ACETYLMURAMOYL-L-ALANINE AMIDASE AMIC"/>
    <property type="match status" value="1"/>
</dbReference>
<dbReference type="EC" id="3.5.1.28" evidence="2"/>
<evidence type="ECO:0000256" key="1">
    <source>
        <dbReference type="ARBA" id="ARBA00001561"/>
    </source>
</evidence>
<dbReference type="Gene3D" id="2.60.40.3500">
    <property type="match status" value="1"/>
</dbReference>
<dbReference type="InterPro" id="IPR050695">
    <property type="entry name" value="N-acetylmuramoyl_amidase_3"/>
</dbReference>
<dbReference type="GO" id="GO:0008745">
    <property type="term" value="F:N-acetylmuramoyl-L-alanine amidase activity"/>
    <property type="evidence" value="ECO:0007669"/>
    <property type="project" value="UniProtKB-EC"/>
</dbReference>
<dbReference type="KEGG" id="dno:DNO_0311"/>
<evidence type="ECO:0000256" key="3">
    <source>
        <dbReference type="ARBA" id="ARBA00022801"/>
    </source>
</evidence>
<dbReference type="Proteomes" id="UP000000248">
    <property type="component" value="Chromosome"/>
</dbReference>
<evidence type="ECO:0000313" key="7">
    <source>
        <dbReference type="Proteomes" id="UP000000248"/>
    </source>
</evidence>
<dbReference type="CDD" id="cd02696">
    <property type="entry name" value="MurNAc-LAA"/>
    <property type="match status" value="1"/>
</dbReference>
<dbReference type="InterPro" id="IPR002508">
    <property type="entry name" value="MurNAc-LAA_cat"/>
</dbReference>
<feature type="transmembrane region" description="Helical" evidence="4">
    <location>
        <begin position="26"/>
        <end position="44"/>
    </location>
</feature>
<gene>
    <name evidence="6" type="ordered locus">DNO_0311</name>
</gene>
<accession>A5EW76</accession>
<dbReference type="OrthoDB" id="9806267at2"/>
<comment type="catalytic activity">
    <reaction evidence="1">
        <text>Hydrolyzes the link between N-acetylmuramoyl residues and L-amino acid residues in certain cell-wall glycopeptides.</text>
        <dbReference type="EC" id="3.5.1.28"/>
    </reaction>
</comment>
<dbReference type="GO" id="GO:0009253">
    <property type="term" value="P:peptidoglycan catabolic process"/>
    <property type="evidence" value="ECO:0007669"/>
    <property type="project" value="InterPro"/>
</dbReference>
<evidence type="ECO:0000256" key="2">
    <source>
        <dbReference type="ARBA" id="ARBA00011901"/>
    </source>
</evidence>
<dbReference type="GO" id="GO:0030288">
    <property type="term" value="C:outer membrane-bounded periplasmic space"/>
    <property type="evidence" value="ECO:0007669"/>
    <property type="project" value="TreeGrafter"/>
</dbReference>
<dbReference type="eggNOG" id="COG0860">
    <property type="taxonomic scope" value="Bacteria"/>
</dbReference>
<keyword evidence="3 6" id="KW-0378">Hydrolase</keyword>
<keyword evidence="4" id="KW-0812">Transmembrane</keyword>
<proteinExistence type="predicted"/>
<keyword evidence="4" id="KW-0472">Membrane</keyword>
<name>A5EW76_DICNV</name>
<dbReference type="PANTHER" id="PTHR30404">
    <property type="entry name" value="N-ACETYLMURAMOYL-L-ALANINE AMIDASE"/>
    <property type="match status" value="1"/>
</dbReference>
<feature type="domain" description="MurNAc-LAA" evidence="5">
    <location>
        <begin position="314"/>
        <end position="469"/>
    </location>
</feature>